<protein>
    <submittedName>
        <fullName evidence="1">Uncharacterized protein</fullName>
    </submittedName>
</protein>
<dbReference type="EMBL" id="MT631265">
    <property type="protein sequence ID" value="QNO47515.1"/>
    <property type="molecule type" value="Genomic_DNA"/>
</dbReference>
<evidence type="ECO:0000313" key="1">
    <source>
        <dbReference type="EMBL" id="QNO47515.1"/>
    </source>
</evidence>
<gene>
    <name evidence="1" type="ORF">GGGHDLIA_00005</name>
</gene>
<reference evidence="1" key="1">
    <citation type="submission" date="2020-06" db="EMBL/GenBank/DDBJ databases">
        <title>Unique genomic features of the anaerobic methanotrophic archaea.</title>
        <authorList>
            <person name="Chadwick G.L."/>
            <person name="Skennerton C.T."/>
            <person name="Laso-Perez R."/>
            <person name="Leu A.O."/>
            <person name="Speth D.R."/>
            <person name="Yu H."/>
            <person name="Morgan-Lang C."/>
            <person name="Hatzenpichler R."/>
            <person name="Goudeau D."/>
            <person name="Malmstrom R."/>
            <person name="Brazelton W.J."/>
            <person name="Woyke T."/>
            <person name="Hallam S.J."/>
            <person name="Tyson G.W."/>
            <person name="Wegener G."/>
            <person name="Boetius A."/>
            <person name="Orphan V."/>
        </authorList>
    </citation>
    <scope>NUCLEOTIDE SEQUENCE</scope>
</reference>
<proteinExistence type="predicted"/>
<name>A0A7G9YHN1_9EURY</name>
<dbReference type="AlphaFoldDB" id="A0A7G9YHN1"/>
<accession>A0A7G9YHN1</accession>
<sequence length="171" mass="20231">MVYDNILLDCTEFSMSENVEIPEERFYSLGYRYSEMVGEQLGKSMKVVKAYAQYTHKYDETVVNIKKLLRDYERQEQFIISLLDEDLLKDIEKALETKDRWKRRYAVKTISKRIAANSVNIQFEKWMPVRPDDLTTYKIGNFRILDEQFYDKEGVGRNVDLKNPISGTVIC</sequence>
<organism evidence="1">
    <name type="scientific">Candidatus Methanogaster sp. ANME-2c ERB4</name>
    <dbReference type="NCBI Taxonomy" id="2759911"/>
    <lineage>
        <taxon>Archaea</taxon>
        <taxon>Methanobacteriati</taxon>
        <taxon>Methanobacteriota</taxon>
        <taxon>Stenosarchaea group</taxon>
        <taxon>Methanomicrobia</taxon>
        <taxon>Methanosarcinales</taxon>
        <taxon>ANME-2 cluster</taxon>
        <taxon>Candidatus Methanogasteraceae</taxon>
        <taxon>Candidatus Methanogaster</taxon>
    </lineage>
</organism>